<reference evidence="4" key="1">
    <citation type="submission" date="2023-01" db="EMBL/GenBank/DDBJ databases">
        <title>Tityus melici venom characterization: a new scorpion of medical importance.</title>
        <authorList>
            <person name="Kalapothakis Y."/>
            <person name="Miranda K."/>
            <person name="Aragao M."/>
            <person name="Larangote D."/>
            <person name="Braga-Pereira G."/>
            <person name="Noetzold M."/>
            <person name="Molina D."/>
            <person name="Langer R."/>
            <person name="Conceicao I.M."/>
            <person name="Guerra-Duarte C."/>
            <person name="Kalapothakis E."/>
            <person name="Chavez-Olortegui C."/>
            <person name="Borges A."/>
        </authorList>
    </citation>
    <scope>NUCLEOTIDE SEQUENCE</scope>
    <source>
        <strain evidence="4">Tme38</strain>
    </source>
</reference>
<dbReference type="InterPro" id="IPR036574">
    <property type="entry name" value="Scorpion_toxin-like_sf"/>
</dbReference>
<dbReference type="SMR" id="A0AA49QCE7"/>
<feature type="signal peptide" evidence="3">
    <location>
        <begin position="1"/>
        <end position="21"/>
    </location>
</feature>
<evidence type="ECO:0000256" key="3">
    <source>
        <dbReference type="SAM" id="SignalP"/>
    </source>
</evidence>
<evidence type="ECO:0000313" key="4">
    <source>
        <dbReference type="EMBL" id="WLF82743.1"/>
    </source>
</evidence>
<dbReference type="SUPFAM" id="SSF57095">
    <property type="entry name" value="Scorpion toxin-like"/>
    <property type="match status" value="1"/>
</dbReference>
<protein>
    <submittedName>
        <fullName evidence="4">NaTx</fullName>
    </submittedName>
</protein>
<organism evidence="4">
    <name type="scientific">Tityus melici</name>
    <dbReference type="NCBI Taxonomy" id="3026321"/>
    <lineage>
        <taxon>Eukaryota</taxon>
        <taxon>Metazoa</taxon>
        <taxon>Ecdysozoa</taxon>
        <taxon>Arthropoda</taxon>
        <taxon>Chelicerata</taxon>
        <taxon>Arachnida</taxon>
        <taxon>Scorpiones</taxon>
        <taxon>Buthida</taxon>
        <taxon>Buthoidea</taxon>
        <taxon>Buthidae</taxon>
        <taxon>Tityus</taxon>
    </lineage>
</organism>
<sequence length="72" mass="8361">MNFRFPFLLMITISLIGAVLTFGNDVRPRNQYGNEIFCPHQGFNQKCNAICKRKKYLLGFCDQKTCLCKVRP</sequence>
<proteinExistence type="evidence at transcript level"/>
<evidence type="ECO:0000256" key="2">
    <source>
        <dbReference type="ARBA" id="ARBA00022525"/>
    </source>
</evidence>
<dbReference type="AlphaFoldDB" id="A0AA49QCE7"/>
<accession>A0AA49QCE7</accession>
<evidence type="ECO:0000256" key="1">
    <source>
        <dbReference type="ARBA" id="ARBA00004613"/>
    </source>
</evidence>
<name>A0AA49QCE7_9SCOR</name>
<feature type="chain" id="PRO_5041438073" evidence="3">
    <location>
        <begin position="22"/>
        <end position="72"/>
    </location>
</feature>
<dbReference type="EMBL" id="OQ368623">
    <property type="protein sequence ID" value="WLF82743.1"/>
    <property type="molecule type" value="mRNA"/>
</dbReference>
<comment type="subcellular location">
    <subcellularLocation>
        <location evidence="1">Secreted</location>
    </subcellularLocation>
</comment>
<keyword evidence="3" id="KW-0732">Signal</keyword>
<keyword evidence="2" id="KW-0964">Secreted</keyword>
<dbReference type="GO" id="GO:0005576">
    <property type="term" value="C:extracellular region"/>
    <property type="evidence" value="ECO:0007669"/>
    <property type="project" value="UniProtKB-SubCell"/>
</dbReference>